<dbReference type="OrthoDB" id="191673at2759"/>
<feature type="region of interest" description="Disordered" evidence="1">
    <location>
        <begin position="1"/>
        <end position="22"/>
    </location>
</feature>
<sequence length="898" mass="101284">MSTSAEARLSMPNITQSPSHSHNLDNKHMLDSTYPPLVFSAPKHKDSNTRLTSIDPVRIAAIMPSLKQTTDSSSQNIDFNKIFKLFTGKHTSKLYERHVAVVEKLVKIYHDGITSKDLVSVANVLVLASEKIKLGGTELIQPLYRLIHAIITINISLKEMNESSKVCESITYMINSLSSILALDDTNLEHITTEAVFAYSGGRIINPDDVNTHRIVFSLKKNDPLFKPKSSGKHDENEIDKRAQLMLECASKSNAVDEISKLLLNSPTVSKRVGLLKCLICLSKSETCVIQLVDAGSIQTLCNIIEENQTPVTFYAIEILWNAIASSSASQVSELLGTTENLAIFKELFDDLALNSHRQANKQMRNDLLTLFTSILTNCKAALPAFVETNLLDSVSLFLTHPEINHSHSVSIQIILTSGNDDFEFKRLLITLASKMIDHLGMLSSFLENGILKFMMAYLVSESTNPTISSWSDSQLRILQGQILGLLSSIVPRISREFRASDGYNHLKKFLDHTIHQGQLPTASRIDVAREHHTVLNSLLGVVLRLTEIGPTAKKTLASLNIFTNLLNLLDEPNQPIQIWCTSLMICSSLCQGYKANKTEFGDCEGVKKIIPFLKYRSAEHQIQESVIFSVVECVWGVICGNCANEECFLQNQGISLMLDILENTTLKMRRHILGCLLDLLENPKCIYHVLNWKMQQDVNKGIEHLLVEIWNGEEARLQVSQNQSGFINKNHNCPLLDGNQPKVDLAMNKIEQDGGRAIQEIQENLRAKVYSMFFKLGFERFHDSLSTQEQIKLAMISKYLDFKIGEVWLEIADELKFEGIRPVSPDQDCINTVHAVIKKKAEGVYQRQSEIQRKADEIKKKQETLFYEDMRIREILRAQQNARPQIESRFQRKSSQY</sequence>
<dbReference type="HOGENOM" id="CLU_322533_0_0_1"/>
<dbReference type="AlphaFoldDB" id="F4NY78"/>
<dbReference type="InterPro" id="IPR048732">
    <property type="entry name" value="CFA69"/>
</dbReference>
<keyword evidence="4" id="KW-1185">Reference proteome</keyword>
<feature type="compositionally biased region" description="Polar residues" evidence="1">
    <location>
        <begin position="12"/>
        <end position="21"/>
    </location>
</feature>
<protein>
    <recommendedName>
        <fullName evidence="2">Cilia- and flagella-associated protein 69 ARM repeats domain-containing protein</fullName>
    </recommendedName>
</protein>
<dbReference type="SUPFAM" id="SSF48371">
    <property type="entry name" value="ARM repeat"/>
    <property type="match status" value="1"/>
</dbReference>
<dbReference type="InParanoid" id="F4NY78"/>
<dbReference type="PANTHER" id="PTHR14716:SF0">
    <property type="entry name" value="CILIA- AND FLAGELLA-ASSOCIATED PROTEIN 69"/>
    <property type="match status" value="1"/>
</dbReference>
<evidence type="ECO:0000259" key="2">
    <source>
        <dbReference type="Pfam" id="PF21049"/>
    </source>
</evidence>
<dbReference type="GeneID" id="18240536"/>
<dbReference type="Pfam" id="PF21049">
    <property type="entry name" value="CFA69_ARM_rpt"/>
    <property type="match status" value="1"/>
</dbReference>
<evidence type="ECO:0000256" key="1">
    <source>
        <dbReference type="SAM" id="MobiDB-lite"/>
    </source>
</evidence>
<proteinExistence type="predicted"/>
<dbReference type="InterPro" id="IPR016024">
    <property type="entry name" value="ARM-type_fold"/>
</dbReference>
<dbReference type="EMBL" id="GL882881">
    <property type="protein sequence ID" value="EGF81969.1"/>
    <property type="molecule type" value="Genomic_DNA"/>
</dbReference>
<dbReference type="InterPro" id="IPR048733">
    <property type="entry name" value="CFA69_ARM_dom"/>
</dbReference>
<organism evidence="3 4">
    <name type="scientific">Batrachochytrium dendrobatidis (strain JAM81 / FGSC 10211)</name>
    <name type="common">Frog chytrid fungus</name>
    <dbReference type="NCBI Taxonomy" id="684364"/>
    <lineage>
        <taxon>Eukaryota</taxon>
        <taxon>Fungi</taxon>
        <taxon>Fungi incertae sedis</taxon>
        <taxon>Chytridiomycota</taxon>
        <taxon>Chytridiomycota incertae sedis</taxon>
        <taxon>Chytridiomycetes</taxon>
        <taxon>Rhizophydiales</taxon>
        <taxon>Rhizophydiales incertae sedis</taxon>
        <taxon>Batrachochytrium</taxon>
    </lineage>
</organism>
<gene>
    <name evidence="3" type="ORF">BATDEDRAFT_34698</name>
</gene>
<dbReference type="PANTHER" id="PTHR14716">
    <property type="entry name" value="CILIA- AND FLAGELLA-ASSOCIATED PROTEIN 69"/>
    <property type="match status" value="1"/>
</dbReference>
<evidence type="ECO:0000313" key="3">
    <source>
        <dbReference type="EMBL" id="EGF81969.1"/>
    </source>
</evidence>
<dbReference type="Proteomes" id="UP000007241">
    <property type="component" value="Unassembled WGS sequence"/>
</dbReference>
<dbReference type="GO" id="GO:0097730">
    <property type="term" value="C:non-motile cilium"/>
    <property type="evidence" value="ECO:0000318"/>
    <property type="project" value="GO_Central"/>
</dbReference>
<dbReference type="OMA" id="TINSDLC"/>
<dbReference type="GO" id="GO:1902093">
    <property type="term" value="P:positive regulation of flagellated sperm motility"/>
    <property type="evidence" value="ECO:0000318"/>
    <property type="project" value="GO_Central"/>
</dbReference>
<name>F4NY78_BATDJ</name>
<evidence type="ECO:0000313" key="4">
    <source>
        <dbReference type="Proteomes" id="UP000007241"/>
    </source>
</evidence>
<dbReference type="Gene3D" id="1.25.10.10">
    <property type="entry name" value="Leucine-rich Repeat Variant"/>
    <property type="match status" value="2"/>
</dbReference>
<dbReference type="InterPro" id="IPR011989">
    <property type="entry name" value="ARM-like"/>
</dbReference>
<accession>F4NY78</accession>
<feature type="domain" description="Cilia- and flagella-associated protein 69 ARM repeats" evidence="2">
    <location>
        <begin position="77"/>
        <end position="812"/>
    </location>
</feature>
<reference evidence="3 4" key="1">
    <citation type="submission" date="2009-12" db="EMBL/GenBank/DDBJ databases">
        <title>The draft genome of Batrachochytrium dendrobatidis.</title>
        <authorList>
            <consortium name="US DOE Joint Genome Institute (JGI-PGF)"/>
            <person name="Kuo A."/>
            <person name="Salamov A."/>
            <person name="Schmutz J."/>
            <person name="Lucas S."/>
            <person name="Pitluck S."/>
            <person name="Rosenblum E."/>
            <person name="Stajich J."/>
            <person name="Eisen M."/>
            <person name="Grigoriev I.V."/>
        </authorList>
    </citation>
    <scope>NUCLEOTIDE SEQUENCE [LARGE SCALE GENOMIC DNA]</scope>
    <source>
        <strain evidence="4">JAM81 / FGSC 10211</strain>
    </source>
</reference>
<dbReference type="RefSeq" id="XP_006677454.1">
    <property type="nucleotide sequence ID" value="XM_006677391.1"/>
</dbReference>
<dbReference type="STRING" id="684364.F4NY78"/>